<keyword evidence="2" id="KW-1185">Reference proteome</keyword>
<evidence type="ECO:0000313" key="3">
    <source>
        <dbReference type="RefSeq" id="XP_022633999.1"/>
    </source>
</evidence>
<proteinExistence type="predicted"/>
<dbReference type="GeneID" id="111241245"/>
<protein>
    <submittedName>
        <fullName evidence="3">Uncharacterized protein LOC111241245 isoform X1</fullName>
    </submittedName>
</protein>
<sequence>MPKSKWGENMNKVGVAKFCFEMDLSPKRRGCEMEAEGVRKKIVSFLKKNCQPRHPSPKLSRNLKGFEPPHPILHSNTSETPSLSPHLLAWGWGHLPRTRHAAAPLRQPPRPPGQPWRRRRYRFHPASHRATTFSLPLRLAQPSTEPTPPRDHVPPSSGRYRWLRSPLGILPASRQLSPYSPFSIPGWDGVRMGEWNGSGEDENTVLLFFLSVVSFWEPIMA</sequence>
<reference evidence="3" key="1">
    <citation type="submission" date="2025-08" db="UniProtKB">
        <authorList>
            <consortium name="RefSeq"/>
        </authorList>
    </citation>
    <scope>IDENTIFICATION</scope>
    <source>
        <tissue evidence="3">Leaf</tissue>
    </source>
</reference>
<dbReference type="KEGG" id="vra:111241245"/>
<evidence type="ECO:0000313" key="2">
    <source>
        <dbReference type="Proteomes" id="UP000087766"/>
    </source>
</evidence>
<dbReference type="Proteomes" id="UP000087766">
    <property type="component" value="Unplaced"/>
</dbReference>
<accession>A0A3Q0EU64</accession>
<feature type="region of interest" description="Disordered" evidence="1">
    <location>
        <begin position="136"/>
        <end position="157"/>
    </location>
</feature>
<dbReference type="RefSeq" id="XP_022633999.1">
    <property type="nucleotide sequence ID" value="XM_022778278.1"/>
</dbReference>
<name>A0A3Q0EU64_VIGRR</name>
<dbReference type="AlphaFoldDB" id="A0A3Q0EU64"/>
<organism evidence="2 3">
    <name type="scientific">Vigna radiata var. radiata</name>
    <name type="common">Mung bean</name>
    <name type="synonym">Phaseolus aureus</name>
    <dbReference type="NCBI Taxonomy" id="3916"/>
    <lineage>
        <taxon>Eukaryota</taxon>
        <taxon>Viridiplantae</taxon>
        <taxon>Streptophyta</taxon>
        <taxon>Embryophyta</taxon>
        <taxon>Tracheophyta</taxon>
        <taxon>Spermatophyta</taxon>
        <taxon>Magnoliopsida</taxon>
        <taxon>eudicotyledons</taxon>
        <taxon>Gunneridae</taxon>
        <taxon>Pentapetalae</taxon>
        <taxon>rosids</taxon>
        <taxon>fabids</taxon>
        <taxon>Fabales</taxon>
        <taxon>Fabaceae</taxon>
        <taxon>Papilionoideae</taxon>
        <taxon>50 kb inversion clade</taxon>
        <taxon>NPAAA clade</taxon>
        <taxon>indigoferoid/millettioid clade</taxon>
        <taxon>Phaseoleae</taxon>
        <taxon>Vigna</taxon>
    </lineage>
</organism>
<gene>
    <name evidence="3" type="primary">LOC111241245</name>
</gene>
<evidence type="ECO:0000256" key="1">
    <source>
        <dbReference type="SAM" id="MobiDB-lite"/>
    </source>
</evidence>